<dbReference type="SMART" id="SM00355">
    <property type="entry name" value="ZnF_C2H2"/>
    <property type="match status" value="2"/>
</dbReference>
<dbReference type="SUPFAM" id="SSF57667">
    <property type="entry name" value="beta-beta-alpha zinc fingers"/>
    <property type="match status" value="1"/>
</dbReference>
<dbReference type="GO" id="GO:0006351">
    <property type="term" value="P:DNA-templated transcription"/>
    <property type="evidence" value="ECO:0007669"/>
    <property type="project" value="InterPro"/>
</dbReference>
<feature type="compositionally biased region" description="Low complexity" evidence="8">
    <location>
        <begin position="205"/>
        <end position="239"/>
    </location>
</feature>
<evidence type="ECO:0000313" key="11">
    <source>
        <dbReference type="Proteomes" id="UP000769528"/>
    </source>
</evidence>
<dbReference type="InterPro" id="IPR051059">
    <property type="entry name" value="VerF-like"/>
</dbReference>
<evidence type="ECO:0000256" key="2">
    <source>
        <dbReference type="ARBA" id="ARBA00022723"/>
    </source>
</evidence>
<comment type="caution">
    <text evidence="10">The sequence shown here is derived from an EMBL/GenBank/DDBJ whole genome shotgun (WGS) entry which is preliminary data.</text>
</comment>
<dbReference type="InterPro" id="IPR007219">
    <property type="entry name" value="XnlR_reg_dom"/>
</dbReference>
<dbReference type="GO" id="GO:0008270">
    <property type="term" value="F:zinc ion binding"/>
    <property type="evidence" value="ECO:0007669"/>
    <property type="project" value="UniProtKB-KW"/>
</dbReference>
<dbReference type="GO" id="GO:0000981">
    <property type="term" value="F:DNA-binding transcription factor activity, RNA polymerase II-specific"/>
    <property type="evidence" value="ECO:0007669"/>
    <property type="project" value="InterPro"/>
</dbReference>
<feature type="domain" description="C2H2-type" evidence="9">
    <location>
        <begin position="106"/>
        <end position="135"/>
    </location>
</feature>
<feature type="region of interest" description="Disordered" evidence="8">
    <location>
        <begin position="271"/>
        <end position="298"/>
    </location>
</feature>
<dbReference type="Gene3D" id="3.30.160.60">
    <property type="entry name" value="Classic Zinc Finger"/>
    <property type="match status" value="2"/>
</dbReference>
<dbReference type="EMBL" id="JAEUBF010001296">
    <property type="protein sequence ID" value="KAH3670863.1"/>
    <property type="molecule type" value="Genomic_DNA"/>
</dbReference>
<name>A0A9P8T910_9ASCO</name>
<dbReference type="AlphaFoldDB" id="A0A9P8T910"/>
<evidence type="ECO:0000256" key="6">
    <source>
        <dbReference type="ARBA" id="ARBA00023242"/>
    </source>
</evidence>
<keyword evidence="4 7" id="KW-0863">Zinc-finger</keyword>
<dbReference type="GO" id="GO:0000978">
    <property type="term" value="F:RNA polymerase II cis-regulatory region sequence-specific DNA binding"/>
    <property type="evidence" value="ECO:0007669"/>
    <property type="project" value="InterPro"/>
</dbReference>
<accession>A0A9P8T910</accession>
<reference evidence="10" key="1">
    <citation type="journal article" date="2021" name="Open Biol.">
        <title>Shared evolutionary footprints suggest mitochondrial oxidative damage underlies multiple complex I losses in fungi.</title>
        <authorList>
            <person name="Schikora-Tamarit M.A."/>
            <person name="Marcet-Houben M."/>
            <person name="Nosek J."/>
            <person name="Gabaldon T."/>
        </authorList>
    </citation>
    <scope>NUCLEOTIDE SEQUENCE</scope>
    <source>
        <strain evidence="10">CBS6341</strain>
    </source>
</reference>
<evidence type="ECO:0000256" key="5">
    <source>
        <dbReference type="ARBA" id="ARBA00022833"/>
    </source>
</evidence>
<evidence type="ECO:0000256" key="3">
    <source>
        <dbReference type="ARBA" id="ARBA00022737"/>
    </source>
</evidence>
<keyword evidence="6" id="KW-0539">Nucleus</keyword>
<feature type="region of interest" description="Disordered" evidence="8">
    <location>
        <begin position="202"/>
        <end position="239"/>
    </location>
</feature>
<feature type="domain" description="C2H2-type" evidence="9">
    <location>
        <begin position="76"/>
        <end position="100"/>
    </location>
</feature>
<gene>
    <name evidence="10" type="ORF">WICMUC_004777</name>
</gene>
<feature type="compositionally biased region" description="Low complexity" evidence="8">
    <location>
        <begin position="272"/>
        <end position="297"/>
    </location>
</feature>
<dbReference type="Proteomes" id="UP000769528">
    <property type="component" value="Unassembled WGS sequence"/>
</dbReference>
<dbReference type="PANTHER" id="PTHR40626">
    <property type="entry name" value="MIP31509P"/>
    <property type="match status" value="1"/>
</dbReference>
<protein>
    <recommendedName>
        <fullName evidence="9">C2H2-type domain-containing protein</fullName>
    </recommendedName>
</protein>
<sequence length="964" mass="111515">MDQNQLIDDNDTIKNDINSEIKLNSVPMNQLWSNNSINSIQSLDSNNSTSNTSPLIDNKDSLPPKKKRKKRQTGVFQCDFPNCGKSFTRAEHLSRHKLNHNPTIIYKCPWENCNKSFVRSDLKDRHLKRHELRKLKEEAKLNNLLTNPKDKGRKKLKNNNFQKINNKFKINNDENVDKMDLNSIILKNPQINNQPSMLKKEFDPIISSPSSNSSSLQTSTNNTISNNHQSNQPSSSSSYLLQNPIKYTTPTNVASPSNLINWLFDENQDQSSSPMLINNNTNNTTNNNNSMITPSNNETPSNLLNMHILTANNFFNHDDIDPFNELSSNIINELLTIPPNYFPNPIQQTSITPEIVSNLLTLIPSIANHEYLSDLSYFLELYWKCFHVQYPILHKPSFNTFTCPSILLLSMIMTGASYATSVPNYPKKYDSLHPRVFADLIAIPLRFIIFQNDDFNPPSPIYIIQSLLLLECYERLSSNRKLHERAYVHHGTTIQLLRRSPGLGGNPLDNKVDYDNNKNLDNINKNNISNSNSNSNTSNNIWEKWIDYEMLKRTALFAFYIDSVHSIVFGYHLILSTHQIQLDLPCDEELWESYLNSNEIPSKSDSIKFLSGLKMILNNEIVKTSRFGKKILLSGLLTIMFQLQQDELQGSILEINKKESNWREKLSLGFDFYNCEILSNCCNSSSALFPHDSSTDDIIDQSLPLTLQSNDYRCKYPVYHMAQITLRIQHYDYYIYSGAPWRMNVKAESTDYELVEKKIIKWSNSNEGAISVIYAYLFMFEMFLLPQDVGNSDDFTDDIDAKYQQYNGNNEAIYNRLNVLALVSILLWSYVYSKFGHEALEYNDDELHVDEYQYINGLNIKENGIKYLKRVRHQLSELIDEKIHLKEAQNFEKFHLKIKKLAKNLHHVKDLQNITGLLKLISINVFKNCYWEVGKEFSRLILNCCKRSLGSKKIRCDDMYKCNY</sequence>
<keyword evidence="3" id="KW-0677">Repeat</keyword>
<proteinExistence type="predicted"/>
<evidence type="ECO:0000259" key="9">
    <source>
        <dbReference type="PROSITE" id="PS50157"/>
    </source>
</evidence>
<keyword evidence="5" id="KW-0862">Zinc</keyword>
<dbReference type="GO" id="GO:0005634">
    <property type="term" value="C:nucleus"/>
    <property type="evidence" value="ECO:0007669"/>
    <property type="project" value="UniProtKB-SubCell"/>
</dbReference>
<dbReference type="InterPro" id="IPR013087">
    <property type="entry name" value="Znf_C2H2_type"/>
</dbReference>
<keyword evidence="11" id="KW-1185">Reference proteome</keyword>
<dbReference type="CDD" id="cd12148">
    <property type="entry name" value="fungal_TF_MHR"/>
    <property type="match status" value="1"/>
</dbReference>
<evidence type="ECO:0000256" key="4">
    <source>
        <dbReference type="ARBA" id="ARBA00022771"/>
    </source>
</evidence>
<comment type="subcellular location">
    <subcellularLocation>
        <location evidence="1">Nucleus</location>
    </subcellularLocation>
</comment>
<dbReference type="PROSITE" id="PS50157">
    <property type="entry name" value="ZINC_FINGER_C2H2_2"/>
    <property type="match status" value="2"/>
</dbReference>
<evidence type="ECO:0000256" key="7">
    <source>
        <dbReference type="PROSITE-ProRule" id="PRU00042"/>
    </source>
</evidence>
<dbReference type="PROSITE" id="PS00028">
    <property type="entry name" value="ZINC_FINGER_C2H2_1"/>
    <property type="match status" value="2"/>
</dbReference>
<keyword evidence="2" id="KW-0479">Metal-binding</keyword>
<dbReference type="Pfam" id="PF00096">
    <property type="entry name" value="zf-C2H2"/>
    <property type="match status" value="1"/>
</dbReference>
<reference evidence="10" key="2">
    <citation type="submission" date="2021-01" db="EMBL/GenBank/DDBJ databases">
        <authorList>
            <person name="Schikora-Tamarit M.A."/>
        </authorList>
    </citation>
    <scope>NUCLEOTIDE SEQUENCE</scope>
    <source>
        <strain evidence="10">CBS6341</strain>
    </source>
</reference>
<dbReference type="Pfam" id="PF04082">
    <property type="entry name" value="Fungal_trans"/>
    <property type="match status" value="1"/>
</dbReference>
<evidence type="ECO:0000313" key="10">
    <source>
        <dbReference type="EMBL" id="KAH3670863.1"/>
    </source>
</evidence>
<dbReference type="PANTHER" id="PTHR40626:SF11">
    <property type="entry name" value="ZINC FINGER PROTEIN YPR022C"/>
    <property type="match status" value="1"/>
</dbReference>
<dbReference type="GO" id="GO:0000785">
    <property type="term" value="C:chromatin"/>
    <property type="evidence" value="ECO:0007669"/>
    <property type="project" value="TreeGrafter"/>
</dbReference>
<dbReference type="OrthoDB" id="1405595at2759"/>
<evidence type="ECO:0000256" key="8">
    <source>
        <dbReference type="SAM" id="MobiDB-lite"/>
    </source>
</evidence>
<dbReference type="InterPro" id="IPR036236">
    <property type="entry name" value="Znf_C2H2_sf"/>
</dbReference>
<feature type="region of interest" description="Disordered" evidence="8">
    <location>
        <begin position="43"/>
        <end position="73"/>
    </location>
</feature>
<evidence type="ECO:0000256" key="1">
    <source>
        <dbReference type="ARBA" id="ARBA00004123"/>
    </source>
</evidence>
<organism evidence="10 11">
    <name type="scientific">Wickerhamomyces mucosus</name>
    <dbReference type="NCBI Taxonomy" id="1378264"/>
    <lineage>
        <taxon>Eukaryota</taxon>
        <taxon>Fungi</taxon>
        <taxon>Dikarya</taxon>
        <taxon>Ascomycota</taxon>
        <taxon>Saccharomycotina</taxon>
        <taxon>Saccharomycetes</taxon>
        <taxon>Phaffomycetales</taxon>
        <taxon>Wickerhamomycetaceae</taxon>
        <taxon>Wickerhamomyces</taxon>
    </lineage>
</organism>